<organism evidence="1 2">
    <name type="scientific">Tanacetum coccineum</name>
    <dbReference type="NCBI Taxonomy" id="301880"/>
    <lineage>
        <taxon>Eukaryota</taxon>
        <taxon>Viridiplantae</taxon>
        <taxon>Streptophyta</taxon>
        <taxon>Embryophyta</taxon>
        <taxon>Tracheophyta</taxon>
        <taxon>Spermatophyta</taxon>
        <taxon>Magnoliopsida</taxon>
        <taxon>eudicotyledons</taxon>
        <taxon>Gunneridae</taxon>
        <taxon>Pentapetalae</taxon>
        <taxon>asterids</taxon>
        <taxon>campanulids</taxon>
        <taxon>Asterales</taxon>
        <taxon>Asteraceae</taxon>
        <taxon>Asteroideae</taxon>
        <taxon>Anthemideae</taxon>
        <taxon>Anthemidinae</taxon>
        <taxon>Tanacetum</taxon>
    </lineage>
</organism>
<reference evidence="1" key="2">
    <citation type="submission" date="2022-01" db="EMBL/GenBank/DDBJ databases">
        <authorList>
            <person name="Yamashiro T."/>
            <person name="Shiraishi A."/>
            <person name="Satake H."/>
            <person name="Nakayama K."/>
        </authorList>
    </citation>
    <scope>NUCLEOTIDE SEQUENCE</scope>
</reference>
<evidence type="ECO:0000313" key="2">
    <source>
        <dbReference type="Proteomes" id="UP001151760"/>
    </source>
</evidence>
<dbReference type="EMBL" id="BQNB010012863">
    <property type="protein sequence ID" value="GJT08852.1"/>
    <property type="molecule type" value="Genomic_DNA"/>
</dbReference>
<dbReference type="Proteomes" id="UP001151760">
    <property type="component" value="Unassembled WGS sequence"/>
</dbReference>
<name>A0ABQ5B3Y9_9ASTR</name>
<reference evidence="1" key="1">
    <citation type="journal article" date="2022" name="Int. J. Mol. Sci.">
        <title>Draft Genome of Tanacetum Coccineum: Genomic Comparison of Closely Related Tanacetum-Family Plants.</title>
        <authorList>
            <person name="Yamashiro T."/>
            <person name="Shiraishi A."/>
            <person name="Nakayama K."/>
            <person name="Satake H."/>
        </authorList>
    </citation>
    <scope>NUCLEOTIDE SEQUENCE</scope>
</reference>
<sequence>MDDPNITMEEYIRHEEEQAQRHGRTFNWQTATYGKMEYCEDEDDRFTNFETEYPAIVFDDTSDAALSYEPTVSPLNENNIKFRISFDKSDKEDYMVIFDENSFSYKIISVDNLKTDSENENDKINMPSFPSPESTISYIDDLDFFKDFENEFPAIAYNDDLKSISDPLIEHSVNMAPLPSKDQRHTWLRMSDTEMGLDVVDTLCFQFGGVRRRMTWRQFILALGLHTEEEMVEDGFRAYWPGSERTPKKVTCVDLFYLYSIDQGTANVMYLLAQYLFRHDEGRKSGARLSRVVTCGLPLIDLHKLGRLNIYVRVSDTSSWVAPGLERQPDVAVGAPGAIEDALAVDEGVRLIQHLWRHLSHRHLPPGLCSRGFTSSRMRMQYGVSLGLGYGVLTTCIDLAVKKSTIWYTLKKTCVELVRAF</sequence>
<keyword evidence="2" id="KW-1185">Reference proteome</keyword>
<evidence type="ECO:0000313" key="1">
    <source>
        <dbReference type="EMBL" id="GJT08852.1"/>
    </source>
</evidence>
<accession>A0ABQ5B3Y9</accession>
<protein>
    <submittedName>
        <fullName evidence="1">Uncharacterized protein</fullName>
    </submittedName>
</protein>
<gene>
    <name evidence="1" type="ORF">Tco_0843314</name>
</gene>
<comment type="caution">
    <text evidence="1">The sequence shown here is derived from an EMBL/GenBank/DDBJ whole genome shotgun (WGS) entry which is preliminary data.</text>
</comment>
<proteinExistence type="predicted"/>